<feature type="region of interest" description="Disordered" evidence="1">
    <location>
        <begin position="59"/>
        <end position="83"/>
    </location>
</feature>
<dbReference type="AlphaFoldDB" id="A0A317WRI6"/>
<evidence type="ECO:0000313" key="2">
    <source>
        <dbReference type="EMBL" id="PWY87912.1"/>
    </source>
</evidence>
<dbReference type="Proteomes" id="UP000246702">
    <property type="component" value="Unassembled WGS sequence"/>
</dbReference>
<gene>
    <name evidence="2" type="ORF">BO94DRAFT_58303</name>
</gene>
<accession>A0A317WRI6</accession>
<dbReference type="GeneID" id="37117669"/>
<organism evidence="2 3">
    <name type="scientific">Aspergillus sclerotioniger CBS 115572</name>
    <dbReference type="NCBI Taxonomy" id="1450535"/>
    <lineage>
        <taxon>Eukaryota</taxon>
        <taxon>Fungi</taxon>
        <taxon>Dikarya</taxon>
        <taxon>Ascomycota</taxon>
        <taxon>Pezizomycotina</taxon>
        <taxon>Eurotiomycetes</taxon>
        <taxon>Eurotiomycetidae</taxon>
        <taxon>Eurotiales</taxon>
        <taxon>Aspergillaceae</taxon>
        <taxon>Aspergillus</taxon>
        <taxon>Aspergillus subgen. Circumdati</taxon>
    </lineage>
</organism>
<proteinExistence type="predicted"/>
<dbReference type="EMBL" id="MSFK01000013">
    <property type="protein sequence ID" value="PWY87912.1"/>
    <property type="molecule type" value="Genomic_DNA"/>
</dbReference>
<name>A0A317WRI6_9EURO</name>
<dbReference type="OrthoDB" id="10336687at2759"/>
<keyword evidence="3" id="KW-1185">Reference proteome</keyword>
<evidence type="ECO:0000256" key="1">
    <source>
        <dbReference type="SAM" id="MobiDB-lite"/>
    </source>
</evidence>
<comment type="caution">
    <text evidence="2">The sequence shown here is derived from an EMBL/GenBank/DDBJ whole genome shotgun (WGS) entry which is preliminary data.</text>
</comment>
<sequence length="104" mass="11328">MGSTIASQDGADPPRKPVVSHFALRFFRPCQPLEGPPLHSGRVWGITHRPVANRKVRPALASNEDHPSAVAPGAPSMRRKVRGSISHSGTLLLCIHQRSTDTRH</sequence>
<protein>
    <submittedName>
        <fullName evidence="2">Uncharacterized protein</fullName>
    </submittedName>
</protein>
<evidence type="ECO:0000313" key="3">
    <source>
        <dbReference type="Proteomes" id="UP000246702"/>
    </source>
</evidence>
<dbReference type="RefSeq" id="XP_025467695.1">
    <property type="nucleotide sequence ID" value="XM_025615526.1"/>
</dbReference>
<reference evidence="2 3" key="1">
    <citation type="submission" date="2016-12" db="EMBL/GenBank/DDBJ databases">
        <title>The genomes of Aspergillus section Nigri reveals drivers in fungal speciation.</title>
        <authorList>
            <consortium name="DOE Joint Genome Institute"/>
            <person name="Vesth T.C."/>
            <person name="Nybo J."/>
            <person name="Theobald S."/>
            <person name="Brandl J."/>
            <person name="Frisvad J.C."/>
            <person name="Nielsen K.F."/>
            <person name="Lyhne E.K."/>
            <person name="Kogle M.E."/>
            <person name="Kuo A."/>
            <person name="Riley R."/>
            <person name="Clum A."/>
            <person name="Nolan M."/>
            <person name="Lipzen A."/>
            <person name="Salamov A."/>
            <person name="Henrissat B."/>
            <person name="Wiebenga A."/>
            <person name="De Vries R.P."/>
            <person name="Grigoriev I.V."/>
            <person name="Mortensen U.H."/>
            <person name="Andersen M.R."/>
            <person name="Baker S.E."/>
        </authorList>
    </citation>
    <scope>NUCLEOTIDE SEQUENCE [LARGE SCALE GENOMIC DNA]</scope>
    <source>
        <strain evidence="2 3">CBS 115572</strain>
    </source>
</reference>